<protein>
    <submittedName>
        <fullName evidence="4">TetR/AcrR family transcriptional regulator</fullName>
    </submittedName>
</protein>
<dbReference type="InterPro" id="IPR050624">
    <property type="entry name" value="HTH-type_Tx_Regulator"/>
</dbReference>
<dbReference type="PANTHER" id="PTHR43479:SF23">
    <property type="entry name" value="HTH TETR-TYPE DOMAIN-CONTAINING PROTEIN"/>
    <property type="match status" value="1"/>
</dbReference>
<sequence length="189" mass="21749">MTRKTTVSETTKATLKDAFWELYQKKSIEQISVREITDRAGYNRGTFYLYFKDVYDILDQIEQSLIAQIYETPLMKYSGTPCDLDTLISGIIQIYQEYFSKLKVLLGPHGDPGFTIKLQDIIKKELSRTLSIPEGFSQEAVDYYIEFVTAGILAVVMKWISGEHSFSLEDFIRSMVHMLAPLSLLEFVE</sequence>
<feature type="domain" description="HTH tetR-type" evidence="3">
    <location>
        <begin position="9"/>
        <end position="69"/>
    </location>
</feature>
<dbReference type="Pfam" id="PF14278">
    <property type="entry name" value="TetR_C_8"/>
    <property type="match status" value="1"/>
</dbReference>
<organism evidence="4 5">
    <name type="scientific">Brotonthovivens ammoniilytica</name>
    <dbReference type="NCBI Taxonomy" id="2981725"/>
    <lineage>
        <taxon>Bacteria</taxon>
        <taxon>Bacillati</taxon>
        <taxon>Bacillota</taxon>
        <taxon>Clostridia</taxon>
        <taxon>Lachnospirales</taxon>
        <taxon>Lachnospiraceae</taxon>
        <taxon>Brotonthovivens</taxon>
    </lineage>
</organism>
<dbReference type="InterPro" id="IPR009057">
    <property type="entry name" value="Homeodomain-like_sf"/>
</dbReference>
<dbReference type="SUPFAM" id="SSF46689">
    <property type="entry name" value="Homeodomain-like"/>
    <property type="match status" value="1"/>
</dbReference>
<dbReference type="InterPro" id="IPR039532">
    <property type="entry name" value="TetR_C_Firmicutes"/>
</dbReference>
<comment type="caution">
    <text evidence="4">The sequence shown here is derived from an EMBL/GenBank/DDBJ whole genome shotgun (WGS) entry which is preliminary data.</text>
</comment>
<evidence type="ECO:0000256" key="2">
    <source>
        <dbReference type="PROSITE-ProRule" id="PRU00335"/>
    </source>
</evidence>
<keyword evidence="5" id="KW-1185">Reference proteome</keyword>
<feature type="DNA-binding region" description="H-T-H motif" evidence="2">
    <location>
        <begin position="32"/>
        <end position="51"/>
    </location>
</feature>
<dbReference type="InterPro" id="IPR001647">
    <property type="entry name" value="HTH_TetR"/>
</dbReference>
<evidence type="ECO:0000259" key="3">
    <source>
        <dbReference type="PROSITE" id="PS50977"/>
    </source>
</evidence>
<dbReference type="PANTHER" id="PTHR43479">
    <property type="entry name" value="ACREF/ENVCD OPERON REPRESSOR-RELATED"/>
    <property type="match status" value="1"/>
</dbReference>
<name>A0ABT2TP87_9FIRM</name>
<evidence type="ECO:0000313" key="4">
    <source>
        <dbReference type="EMBL" id="MCU6763274.1"/>
    </source>
</evidence>
<gene>
    <name evidence="4" type="ORF">OCV88_13225</name>
</gene>
<keyword evidence="1 2" id="KW-0238">DNA-binding</keyword>
<dbReference type="Gene3D" id="1.10.357.10">
    <property type="entry name" value="Tetracycline Repressor, domain 2"/>
    <property type="match status" value="1"/>
</dbReference>
<evidence type="ECO:0000256" key="1">
    <source>
        <dbReference type="ARBA" id="ARBA00023125"/>
    </source>
</evidence>
<proteinExistence type="predicted"/>
<dbReference type="Proteomes" id="UP001652442">
    <property type="component" value="Unassembled WGS sequence"/>
</dbReference>
<evidence type="ECO:0000313" key="5">
    <source>
        <dbReference type="Proteomes" id="UP001652442"/>
    </source>
</evidence>
<dbReference type="EMBL" id="JAOQJQ010000006">
    <property type="protein sequence ID" value="MCU6763274.1"/>
    <property type="molecule type" value="Genomic_DNA"/>
</dbReference>
<reference evidence="4 5" key="1">
    <citation type="journal article" date="2021" name="ISME Commun">
        <title>Automated analysis of genomic sequences facilitates high-throughput and comprehensive description of bacteria.</title>
        <authorList>
            <person name="Hitch T.C.A."/>
        </authorList>
    </citation>
    <scope>NUCLEOTIDE SEQUENCE [LARGE SCALE GENOMIC DNA]</scope>
    <source>
        <strain evidence="4 5">Sanger_109</strain>
    </source>
</reference>
<dbReference type="Pfam" id="PF00440">
    <property type="entry name" value="TetR_N"/>
    <property type="match status" value="1"/>
</dbReference>
<dbReference type="PROSITE" id="PS50977">
    <property type="entry name" value="HTH_TETR_2"/>
    <property type="match status" value="1"/>
</dbReference>
<dbReference type="RefSeq" id="WP_158425920.1">
    <property type="nucleotide sequence ID" value="NZ_JAOQJQ010000006.1"/>
</dbReference>
<accession>A0ABT2TP87</accession>